<evidence type="ECO:0000313" key="1">
    <source>
        <dbReference type="EMBL" id="GES24042.1"/>
    </source>
</evidence>
<gene>
    <name evidence="1" type="ORF">Aple_069410</name>
</gene>
<evidence type="ECO:0000313" key="2">
    <source>
        <dbReference type="Proteomes" id="UP000377595"/>
    </source>
</evidence>
<sequence length="115" mass="11694">MKEFARVEDVLLVLGPAGELPGLLAGLAAAGFTSAYGADELLDGEGPTLAAARAALEARGGSGRADVVVSVRGRLDLAARWVRRGGRVASLAAETVMPSLDTLVAREVTVIGRPG</sequence>
<protein>
    <submittedName>
        <fullName evidence="1">Uncharacterized protein</fullName>
    </submittedName>
</protein>
<dbReference type="EMBL" id="BLAF01000047">
    <property type="protein sequence ID" value="GES24042.1"/>
    <property type="molecule type" value="Genomic_DNA"/>
</dbReference>
<organism evidence="1 2">
    <name type="scientific">Acrocarpospora pleiomorpha</name>
    <dbReference type="NCBI Taxonomy" id="90975"/>
    <lineage>
        <taxon>Bacteria</taxon>
        <taxon>Bacillati</taxon>
        <taxon>Actinomycetota</taxon>
        <taxon>Actinomycetes</taxon>
        <taxon>Streptosporangiales</taxon>
        <taxon>Streptosporangiaceae</taxon>
        <taxon>Acrocarpospora</taxon>
    </lineage>
</organism>
<keyword evidence="2" id="KW-1185">Reference proteome</keyword>
<dbReference type="AlphaFoldDB" id="A0A5M3XST0"/>
<reference evidence="1 2" key="1">
    <citation type="submission" date="2019-10" db="EMBL/GenBank/DDBJ databases">
        <title>Whole genome shotgun sequence of Acrocarpospora pleiomorpha NBRC 16267.</title>
        <authorList>
            <person name="Ichikawa N."/>
            <person name="Kimura A."/>
            <person name="Kitahashi Y."/>
            <person name="Komaki H."/>
            <person name="Oguchi A."/>
        </authorList>
    </citation>
    <scope>NUCLEOTIDE SEQUENCE [LARGE SCALE GENOMIC DNA]</scope>
    <source>
        <strain evidence="1 2">NBRC 16267</strain>
    </source>
</reference>
<dbReference type="Proteomes" id="UP000377595">
    <property type="component" value="Unassembled WGS sequence"/>
</dbReference>
<dbReference type="RefSeq" id="WP_155348890.1">
    <property type="nucleotide sequence ID" value="NZ_BAAAHM010000024.1"/>
</dbReference>
<proteinExistence type="predicted"/>
<comment type="caution">
    <text evidence="1">The sequence shown here is derived from an EMBL/GenBank/DDBJ whole genome shotgun (WGS) entry which is preliminary data.</text>
</comment>
<accession>A0A5M3XST0</accession>
<name>A0A5M3XST0_9ACTN</name>